<comment type="pathway">
    <text evidence="1">Protein modification; protein ubiquitination.</text>
</comment>
<dbReference type="PANTHER" id="PTHR26379">
    <property type="entry name" value="BTB/POZ AND MATH DOMAIN-CONTAINING PROTEIN 1"/>
    <property type="match status" value="1"/>
</dbReference>
<dbReference type="InterPro" id="IPR056423">
    <property type="entry name" value="BACK_BPM_SPOP"/>
</dbReference>
<dbReference type="InterPro" id="IPR008974">
    <property type="entry name" value="TRAF-like"/>
</dbReference>
<accession>A0ABC8WBJ5</accession>
<sequence length="391" mass="42737">MVITSLLSAAARRCSRSASAIVRREVTGFHDLTIDRCAASRKSSKLRSVASPTFEAAGHRWRIWFYPRGRLWARPGAMSVYLELANGDSGAADCLDEDDDDDPVEIRFSLLDQDGNPLPKHTRSKSDYFFNVWPMCKGGFANFVKWKDVEESGCLKDDRITIRCDIKLSRNYNEDVVDDDDDDAAAAAAPARVVVPPSDLHEHLGGLLRRERGTTDDVTIDAGGGATYGAHGSLLAARSPVFAAELAAATNKSGSGGVRGSVIVKVEGIEPRVMKAMLHFIYTDTLLPEMVAEQEEEVAMARSLLAAAARYKLDRLKLMCEEKLCERIGVDTVAGNLALARQHGCQVLAAVCMEFIARPGNLRAVTETHEFHKIKASSPGLFIDLLMKKLA</sequence>
<evidence type="ECO:0000259" key="3">
    <source>
        <dbReference type="PROSITE" id="PS50097"/>
    </source>
</evidence>
<dbReference type="InterPro" id="IPR011333">
    <property type="entry name" value="SKP1/BTB/POZ_sf"/>
</dbReference>
<name>A0ABC8WBJ5_9POAL</name>
<evidence type="ECO:0000256" key="1">
    <source>
        <dbReference type="ARBA" id="ARBA00004906"/>
    </source>
</evidence>
<dbReference type="SMART" id="SM00225">
    <property type="entry name" value="BTB"/>
    <property type="match status" value="1"/>
</dbReference>
<dbReference type="AlphaFoldDB" id="A0ABC8WBJ5"/>
<evidence type="ECO:0000313" key="5">
    <source>
        <dbReference type="EMBL" id="CAL4906035.1"/>
    </source>
</evidence>
<dbReference type="SUPFAM" id="SSF49599">
    <property type="entry name" value="TRAF domain-like"/>
    <property type="match status" value="1"/>
</dbReference>
<comment type="similarity">
    <text evidence="2">Belongs to the Tdpoz family.</text>
</comment>
<evidence type="ECO:0000313" key="6">
    <source>
        <dbReference type="Proteomes" id="UP001497457"/>
    </source>
</evidence>
<dbReference type="Pfam" id="PF24570">
    <property type="entry name" value="BACK_BPM_SPOP"/>
    <property type="match status" value="1"/>
</dbReference>
<dbReference type="InterPro" id="IPR002083">
    <property type="entry name" value="MATH/TRAF_dom"/>
</dbReference>
<dbReference type="SUPFAM" id="SSF54695">
    <property type="entry name" value="POZ domain"/>
    <property type="match status" value="1"/>
</dbReference>
<dbReference type="Gene3D" id="1.25.40.420">
    <property type="match status" value="1"/>
</dbReference>
<dbReference type="Gene3D" id="2.60.210.10">
    <property type="entry name" value="Apoptosis, Tumor Necrosis Factor Receptor Associated Protein 2, Chain A"/>
    <property type="match status" value="1"/>
</dbReference>
<dbReference type="PROSITE" id="PS50097">
    <property type="entry name" value="BTB"/>
    <property type="match status" value="1"/>
</dbReference>
<dbReference type="PANTHER" id="PTHR26379:SF355">
    <property type="entry name" value="BTB DOMAIN-CONTAINING PROTEIN"/>
    <property type="match status" value="1"/>
</dbReference>
<evidence type="ECO:0000256" key="2">
    <source>
        <dbReference type="ARBA" id="ARBA00010846"/>
    </source>
</evidence>
<keyword evidence="6" id="KW-1185">Reference proteome</keyword>
<dbReference type="Pfam" id="PF00651">
    <property type="entry name" value="BTB"/>
    <property type="match status" value="1"/>
</dbReference>
<gene>
    <name evidence="5" type="ORF">URODEC1_LOCUS11940</name>
</gene>
<dbReference type="CDD" id="cd00121">
    <property type="entry name" value="MATH"/>
    <property type="match status" value="1"/>
</dbReference>
<organism evidence="5 6">
    <name type="scientific">Urochloa decumbens</name>
    <dbReference type="NCBI Taxonomy" id="240449"/>
    <lineage>
        <taxon>Eukaryota</taxon>
        <taxon>Viridiplantae</taxon>
        <taxon>Streptophyta</taxon>
        <taxon>Embryophyta</taxon>
        <taxon>Tracheophyta</taxon>
        <taxon>Spermatophyta</taxon>
        <taxon>Magnoliopsida</taxon>
        <taxon>Liliopsida</taxon>
        <taxon>Poales</taxon>
        <taxon>Poaceae</taxon>
        <taxon>PACMAD clade</taxon>
        <taxon>Panicoideae</taxon>
        <taxon>Panicodae</taxon>
        <taxon>Paniceae</taxon>
        <taxon>Melinidinae</taxon>
        <taxon>Urochloa</taxon>
    </lineage>
</organism>
<proteinExistence type="inferred from homology"/>
<dbReference type="EMBL" id="OZ075122">
    <property type="protein sequence ID" value="CAL4906035.1"/>
    <property type="molecule type" value="Genomic_DNA"/>
</dbReference>
<protein>
    <submittedName>
        <fullName evidence="5">Uncharacterized protein</fullName>
    </submittedName>
</protein>
<feature type="domain" description="MATH" evidence="4">
    <location>
        <begin position="27"/>
        <end position="166"/>
    </location>
</feature>
<evidence type="ECO:0000259" key="4">
    <source>
        <dbReference type="PROSITE" id="PS50144"/>
    </source>
</evidence>
<reference evidence="5 6" key="2">
    <citation type="submission" date="2024-10" db="EMBL/GenBank/DDBJ databases">
        <authorList>
            <person name="Ryan C."/>
        </authorList>
    </citation>
    <scope>NUCLEOTIDE SEQUENCE [LARGE SCALE GENOMIC DNA]</scope>
</reference>
<dbReference type="Proteomes" id="UP001497457">
    <property type="component" value="Chromosome 12b"/>
</dbReference>
<dbReference type="Gene3D" id="3.30.710.10">
    <property type="entry name" value="Potassium Channel Kv1.1, Chain A"/>
    <property type="match status" value="1"/>
</dbReference>
<dbReference type="PROSITE" id="PS50144">
    <property type="entry name" value="MATH"/>
    <property type="match status" value="1"/>
</dbReference>
<feature type="domain" description="BTB" evidence="3">
    <location>
        <begin position="216"/>
        <end position="290"/>
    </location>
</feature>
<dbReference type="InterPro" id="IPR000210">
    <property type="entry name" value="BTB/POZ_dom"/>
</dbReference>
<dbReference type="Pfam" id="PF22486">
    <property type="entry name" value="MATH_2"/>
    <property type="match status" value="1"/>
</dbReference>
<dbReference type="InterPro" id="IPR045005">
    <property type="entry name" value="BPM1-6"/>
</dbReference>
<reference evidence="6" key="1">
    <citation type="submission" date="2024-06" db="EMBL/GenBank/DDBJ databases">
        <authorList>
            <person name="Ryan C."/>
        </authorList>
    </citation>
    <scope>NUCLEOTIDE SEQUENCE [LARGE SCALE GENOMIC DNA]</scope>
</reference>